<dbReference type="EMBL" id="UOFF01000466">
    <property type="protein sequence ID" value="VAW57822.1"/>
    <property type="molecule type" value="Genomic_DNA"/>
</dbReference>
<evidence type="ECO:0000256" key="1">
    <source>
        <dbReference type="SAM" id="Coils"/>
    </source>
</evidence>
<feature type="coiled-coil region" evidence="1">
    <location>
        <begin position="50"/>
        <end position="87"/>
    </location>
</feature>
<dbReference type="InterPro" id="IPR018636">
    <property type="entry name" value="DUF2058"/>
</dbReference>
<proteinExistence type="predicted"/>
<dbReference type="AlphaFoldDB" id="A0A3B0X2S3"/>
<accession>A0A3B0X2S3</accession>
<sequence>MNNLFQEQLLKAGVVNKQQVQKAQQDKNKKKKQQHNNKKLKPDNTAALKAKKALEEKVAHDRELNRKKEEQAKRKAISAEINQLIIDHKLPRDEKCEISYNFEHQNKVKKIYINAEMKQQLVQGKLGIARIEGIYELIPLVVAEKIQQRNTKRVVIFEKEEQSKDENDPYANFEVPDDLIW</sequence>
<protein>
    <recommendedName>
        <fullName evidence="4">Nucleoprotein/polynucleotide-associated enzyme</fullName>
    </recommendedName>
</protein>
<feature type="compositionally biased region" description="Basic residues" evidence="2">
    <location>
        <begin position="28"/>
        <end position="39"/>
    </location>
</feature>
<gene>
    <name evidence="3" type="ORF">MNBD_GAMMA07-869</name>
</gene>
<evidence type="ECO:0000313" key="3">
    <source>
        <dbReference type="EMBL" id="VAW57822.1"/>
    </source>
</evidence>
<dbReference type="Pfam" id="PF09831">
    <property type="entry name" value="DUF2058"/>
    <property type="match status" value="1"/>
</dbReference>
<feature type="region of interest" description="Disordered" evidence="2">
    <location>
        <begin position="16"/>
        <end position="46"/>
    </location>
</feature>
<keyword evidence="1" id="KW-0175">Coiled coil</keyword>
<evidence type="ECO:0008006" key="4">
    <source>
        <dbReference type="Google" id="ProtNLM"/>
    </source>
</evidence>
<name>A0A3B0X2S3_9ZZZZ</name>
<evidence type="ECO:0000256" key="2">
    <source>
        <dbReference type="SAM" id="MobiDB-lite"/>
    </source>
</evidence>
<reference evidence="3" key="1">
    <citation type="submission" date="2018-06" db="EMBL/GenBank/DDBJ databases">
        <authorList>
            <person name="Zhirakovskaya E."/>
        </authorList>
    </citation>
    <scope>NUCLEOTIDE SEQUENCE</scope>
</reference>
<organism evidence="3">
    <name type="scientific">hydrothermal vent metagenome</name>
    <dbReference type="NCBI Taxonomy" id="652676"/>
    <lineage>
        <taxon>unclassified sequences</taxon>
        <taxon>metagenomes</taxon>
        <taxon>ecological metagenomes</taxon>
    </lineage>
</organism>